<sequence length="552" mass="62539">MIQINILFISILMLCWSFSFAQIAILDSGGPLSPEQAAYDVSFYDLSVRIMPDTRELEGQVIVRAKVLHPMNQLVLDLDTLLSVKEVWDLSNPQKPSVAPYARKVGKIWIDLGFTRQAGEQISVRILYGGKPRVAARAPWDGGFTWATTKAGAPWIATTCQGEGADLWWPCKDHVSDEPDSMALHVRVPETLVAACNGKLLNTSTHKDGTKTYHWYISTPINIYNVALNIAPYRAIEGSYKSVAGETFPVVFYVLPEDYDKGKKLFTEIFEHIKFYEKLLGPYPFRIDKYGVVQTPHLGMEHQSIIAYGANFNNGSMTGGKDWGFDALHHHEFGHEWWGNLVTNYDWKDMWIHEGFCTYMQALYMEELKGMAGYHEFMNTSRRFPNNLAVAPLASQSSKQIYRAPIYTKGAWILHALRAVIGKEALLKSMRRLCYATPEAEKIKDGSQCHFVTTHDFQLLCEAESGKPLGWFFDVYLRQAQLPKLVSKVEGQAISLHWETPQDLPFSFPIEVKINGKIQRIDLGKETITLSFNPGDKPEVDPNRWGLYDIGK</sequence>
<dbReference type="Pfam" id="PF17900">
    <property type="entry name" value="Peptidase_M1_N"/>
    <property type="match status" value="1"/>
</dbReference>
<dbReference type="InterPro" id="IPR027268">
    <property type="entry name" value="Peptidase_M4/M1_CTD_sf"/>
</dbReference>
<dbReference type="GO" id="GO:0008270">
    <property type="term" value="F:zinc ion binding"/>
    <property type="evidence" value="ECO:0007669"/>
    <property type="project" value="InterPro"/>
</dbReference>
<dbReference type="GO" id="GO:0008237">
    <property type="term" value="F:metallopeptidase activity"/>
    <property type="evidence" value="ECO:0007669"/>
    <property type="project" value="InterPro"/>
</dbReference>
<proteinExistence type="predicted"/>
<comment type="cofactor">
    <cofactor evidence="1">
        <name>Zn(2+)</name>
        <dbReference type="ChEBI" id="CHEBI:29105"/>
    </cofactor>
    <text evidence="1">Binds 1 zinc ion per subunit.</text>
</comment>
<dbReference type="SUPFAM" id="SSF55486">
    <property type="entry name" value="Metalloproteases ('zincins'), catalytic domain"/>
    <property type="match status" value="1"/>
</dbReference>
<dbReference type="CDD" id="cd09603">
    <property type="entry name" value="M1_APN_like"/>
    <property type="match status" value="1"/>
</dbReference>
<keyword evidence="4" id="KW-0378">Hydrolase</keyword>
<dbReference type="InterPro" id="IPR042097">
    <property type="entry name" value="Aminopeptidase_N-like_N_sf"/>
</dbReference>
<evidence type="ECO:0000313" key="4">
    <source>
        <dbReference type="EMBL" id="AEE49893.1"/>
    </source>
</evidence>
<dbReference type="RefSeq" id="WP_013764446.1">
    <property type="nucleotide sequence ID" value="NC_015510.1"/>
</dbReference>
<dbReference type="eggNOG" id="COG0308">
    <property type="taxonomic scope" value="Bacteria"/>
</dbReference>
<dbReference type="GO" id="GO:0004177">
    <property type="term" value="F:aminopeptidase activity"/>
    <property type="evidence" value="ECO:0007669"/>
    <property type="project" value="UniProtKB-KW"/>
</dbReference>
<dbReference type="SUPFAM" id="SSF63737">
    <property type="entry name" value="Leukotriene A4 hydrolase N-terminal domain"/>
    <property type="match status" value="1"/>
</dbReference>
<dbReference type="PANTHER" id="PTHR45726">
    <property type="entry name" value="LEUKOTRIENE A-4 HYDROLASE"/>
    <property type="match status" value="1"/>
</dbReference>
<keyword evidence="4" id="KW-0031">Aminopeptidase</keyword>
<feature type="binding site" evidence="1">
    <location>
        <position position="354"/>
    </location>
    <ligand>
        <name>Zn(2+)</name>
        <dbReference type="ChEBI" id="CHEBI:29105"/>
        <note>catalytic</note>
    </ligand>
</feature>
<keyword evidence="4" id="KW-0645">Protease</keyword>
<keyword evidence="1" id="KW-0479">Metal-binding</keyword>
<dbReference type="KEGG" id="hhy:Halhy_2008"/>
<dbReference type="EMBL" id="CP002691">
    <property type="protein sequence ID" value="AEE49893.1"/>
    <property type="molecule type" value="Genomic_DNA"/>
</dbReference>
<accession>F4KPD9</accession>
<dbReference type="PANTHER" id="PTHR45726:SF3">
    <property type="entry name" value="LEUKOTRIENE A-4 HYDROLASE"/>
    <property type="match status" value="1"/>
</dbReference>
<feature type="domain" description="Peptidase M1 membrane alanine aminopeptidase" evidence="2">
    <location>
        <begin position="272"/>
        <end position="431"/>
    </location>
</feature>
<feature type="binding site" evidence="1">
    <location>
        <position position="331"/>
    </location>
    <ligand>
        <name>Zn(2+)</name>
        <dbReference type="ChEBI" id="CHEBI:29105"/>
        <note>catalytic</note>
    </ligand>
</feature>
<reference key="2">
    <citation type="submission" date="2011-04" db="EMBL/GenBank/DDBJ databases">
        <title>Complete sequence of chromosome of Haliscomenobacter hydrossis DSM 1100.</title>
        <authorList>
            <consortium name="US DOE Joint Genome Institute (JGI-PGF)"/>
            <person name="Lucas S."/>
            <person name="Han J."/>
            <person name="Lapidus A."/>
            <person name="Bruce D."/>
            <person name="Goodwin L."/>
            <person name="Pitluck S."/>
            <person name="Peters L."/>
            <person name="Kyrpides N."/>
            <person name="Mavromatis K."/>
            <person name="Ivanova N."/>
            <person name="Ovchinnikova G."/>
            <person name="Pagani I."/>
            <person name="Daligault H."/>
            <person name="Detter J.C."/>
            <person name="Han C."/>
            <person name="Land M."/>
            <person name="Hauser L."/>
            <person name="Markowitz V."/>
            <person name="Cheng J.-F."/>
            <person name="Hugenholtz P."/>
            <person name="Woyke T."/>
            <person name="Wu D."/>
            <person name="Verbarg S."/>
            <person name="Frueling A."/>
            <person name="Brambilla E."/>
            <person name="Klenk H.-P."/>
            <person name="Eisen J.A."/>
        </authorList>
    </citation>
    <scope>NUCLEOTIDE SEQUENCE</scope>
    <source>
        <strain>DSM 1100</strain>
    </source>
</reference>
<feature type="domain" description="Aminopeptidase N-like N-terminal" evidence="3">
    <location>
        <begin position="43"/>
        <end position="220"/>
    </location>
</feature>
<gene>
    <name evidence="4" type="ordered locus">Halhy_2008</name>
</gene>
<evidence type="ECO:0000313" key="5">
    <source>
        <dbReference type="Proteomes" id="UP000008461"/>
    </source>
</evidence>
<dbReference type="OrthoDB" id="100605at2"/>
<protein>
    <submittedName>
        <fullName evidence="4">Peptidase M1 membrane alanine aminopeptidase</fullName>
    </submittedName>
</protein>
<keyword evidence="1" id="KW-0862">Zinc</keyword>
<name>F4KPD9_HALH1</name>
<dbReference type="Proteomes" id="UP000008461">
    <property type="component" value="Chromosome"/>
</dbReference>
<dbReference type="InterPro" id="IPR045357">
    <property type="entry name" value="Aminopeptidase_N-like_N"/>
</dbReference>
<dbReference type="STRING" id="760192.Halhy_2008"/>
<reference evidence="4 5" key="1">
    <citation type="journal article" date="2011" name="Stand. Genomic Sci.">
        <title>Complete genome sequence of Haliscomenobacter hydrossis type strain (O).</title>
        <authorList>
            <consortium name="US DOE Joint Genome Institute (JGI-PGF)"/>
            <person name="Daligault H."/>
            <person name="Lapidus A."/>
            <person name="Zeytun A."/>
            <person name="Nolan M."/>
            <person name="Lucas S."/>
            <person name="Del Rio T.G."/>
            <person name="Tice H."/>
            <person name="Cheng J.F."/>
            <person name="Tapia R."/>
            <person name="Han C."/>
            <person name="Goodwin L."/>
            <person name="Pitluck S."/>
            <person name="Liolios K."/>
            <person name="Pagani I."/>
            <person name="Ivanova N."/>
            <person name="Huntemann M."/>
            <person name="Mavromatis K."/>
            <person name="Mikhailova N."/>
            <person name="Pati A."/>
            <person name="Chen A."/>
            <person name="Palaniappan K."/>
            <person name="Land M."/>
            <person name="Hauser L."/>
            <person name="Brambilla E.M."/>
            <person name="Rohde M."/>
            <person name="Verbarg S."/>
            <person name="Goker M."/>
            <person name="Bristow J."/>
            <person name="Eisen J.A."/>
            <person name="Markowitz V."/>
            <person name="Hugenholtz P."/>
            <person name="Kyrpides N.C."/>
            <person name="Klenk H.P."/>
            <person name="Woyke T."/>
        </authorList>
    </citation>
    <scope>NUCLEOTIDE SEQUENCE [LARGE SCALE GENOMIC DNA]</scope>
    <source>
        <strain evidence="5">ATCC 27775 / DSM 1100 / LMG 10767 / O</strain>
    </source>
</reference>
<dbReference type="Pfam" id="PF01433">
    <property type="entry name" value="Peptidase_M1"/>
    <property type="match status" value="1"/>
</dbReference>
<keyword evidence="5" id="KW-1185">Reference proteome</keyword>
<dbReference type="Gene3D" id="2.60.40.1730">
    <property type="entry name" value="tricorn interacting facor f3 domain"/>
    <property type="match status" value="1"/>
</dbReference>
<organism evidence="4 5">
    <name type="scientific">Haliscomenobacter hydrossis (strain ATCC 27775 / DSM 1100 / LMG 10767 / O)</name>
    <dbReference type="NCBI Taxonomy" id="760192"/>
    <lineage>
        <taxon>Bacteria</taxon>
        <taxon>Pseudomonadati</taxon>
        <taxon>Bacteroidota</taxon>
        <taxon>Saprospiria</taxon>
        <taxon>Saprospirales</taxon>
        <taxon>Haliscomenobacteraceae</taxon>
        <taxon>Haliscomenobacter</taxon>
    </lineage>
</organism>
<evidence type="ECO:0000259" key="2">
    <source>
        <dbReference type="Pfam" id="PF01433"/>
    </source>
</evidence>
<dbReference type="AlphaFoldDB" id="F4KPD9"/>
<dbReference type="HOGENOM" id="CLU_014298_1_1_10"/>
<evidence type="ECO:0000256" key="1">
    <source>
        <dbReference type="PIRSR" id="PIRSR634015-3"/>
    </source>
</evidence>
<evidence type="ECO:0000259" key="3">
    <source>
        <dbReference type="Pfam" id="PF17900"/>
    </source>
</evidence>
<dbReference type="InterPro" id="IPR034015">
    <property type="entry name" value="M1_LTA4H"/>
</dbReference>
<dbReference type="InterPro" id="IPR014782">
    <property type="entry name" value="Peptidase_M1_dom"/>
</dbReference>
<dbReference type="Gene3D" id="1.10.390.10">
    <property type="entry name" value="Neutral Protease Domain 2"/>
    <property type="match status" value="1"/>
</dbReference>
<feature type="binding site" evidence="1">
    <location>
        <position position="335"/>
    </location>
    <ligand>
        <name>Zn(2+)</name>
        <dbReference type="ChEBI" id="CHEBI:29105"/>
        <note>catalytic</note>
    </ligand>
</feature>